<evidence type="ECO:0000313" key="1">
    <source>
        <dbReference type="EMBL" id="GAH10735.1"/>
    </source>
</evidence>
<proteinExistence type="predicted"/>
<protein>
    <submittedName>
        <fullName evidence="1">Uncharacterized protein</fullName>
    </submittedName>
</protein>
<sequence>LAHATYGFHPGAILTGTGVEDERVWGCTVWGMGDVAAAILNPDGISASSHSDGICLNTSVWLDGKQIMEKGKMVKSDLAKLAKELGEI</sequence>
<gene>
    <name evidence="1" type="ORF">S01H4_54103</name>
</gene>
<organism evidence="1">
    <name type="scientific">marine sediment metagenome</name>
    <dbReference type="NCBI Taxonomy" id="412755"/>
    <lineage>
        <taxon>unclassified sequences</taxon>
        <taxon>metagenomes</taxon>
        <taxon>ecological metagenomes</taxon>
    </lineage>
</organism>
<dbReference type="EMBL" id="BART01031106">
    <property type="protein sequence ID" value="GAH10735.1"/>
    <property type="molecule type" value="Genomic_DNA"/>
</dbReference>
<feature type="non-terminal residue" evidence="1">
    <location>
        <position position="1"/>
    </location>
</feature>
<dbReference type="AlphaFoldDB" id="X1DR48"/>
<comment type="caution">
    <text evidence="1">The sequence shown here is derived from an EMBL/GenBank/DDBJ whole genome shotgun (WGS) entry which is preliminary data.</text>
</comment>
<name>X1DR48_9ZZZZ</name>
<accession>X1DR48</accession>
<reference evidence="1" key="1">
    <citation type="journal article" date="2014" name="Front. Microbiol.">
        <title>High frequency of phylogenetically diverse reductive dehalogenase-homologous genes in deep subseafloor sedimentary metagenomes.</title>
        <authorList>
            <person name="Kawai M."/>
            <person name="Futagami T."/>
            <person name="Toyoda A."/>
            <person name="Takaki Y."/>
            <person name="Nishi S."/>
            <person name="Hori S."/>
            <person name="Arai W."/>
            <person name="Tsubouchi T."/>
            <person name="Morono Y."/>
            <person name="Uchiyama I."/>
            <person name="Ito T."/>
            <person name="Fujiyama A."/>
            <person name="Inagaki F."/>
            <person name="Takami H."/>
        </authorList>
    </citation>
    <scope>NUCLEOTIDE SEQUENCE</scope>
    <source>
        <strain evidence="1">Expedition CK06-06</strain>
    </source>
</reference>